<gene>
    <name evidence="1" type="ORF">VSR33_25035</name>
</gene>
<name>A0ABU9SHD5_9BURK</name>
<comment type="caution">
    <text evidence="1">The sequence shown here is derived from an EMBL/GenBank/DDBJ whole genome shotgun (WGS) entry which is preliminary data.</text>
</comment>
<protein>
    <submittedName>
        <fullName evidence="1">Uncharacterized protein</fullName>
    </submittedName>
</protein>
<sequence>MYFPIANVDTTPAAKVIANAASVSSAELLYGMVIDSSHKIGASHSGAIAFIVCG</sequence>
<accession>A0ABU9SHD5</accession>
<reference evidence="1 2" key="1">
    <citation type="submission" date="2024-01" db="EMBL/GenBank/DDBJ databases">
        <title>The diversity of rhizobia nodulating Mimosa spp. in eleven states of Brazil covering several biomes is determined by host plant, location, and edaphic factors.</title>
        <authorList>
            <person name="Rouws L."/>
            <person name="Barauna A."/>
            <person name="Beukes C."/>
            <person name="De Faria S.M."/>
            <person name="Gross E."/>
            <person name="Dos Reis Junior F.B."/>
            <person name="Simon M."/>
            <person name="Maluk M."/>
            <person name="Odee D.W."/>
            <person name="Kenicer G."/>
            <person name="Young J.P.W."/>
            <person name="Reis V.M."/>
            <person name="Zilli J."/>
            <person name="James E.K."/>
        </authorList>
    </citation>
    <scope>NUCLEOTIDE SEQUENCE [LARGE SCALE GENOMIC DNA]</scope>
    <source>
        <strain evidence="1 2">JPY164</strain>
    </source>
</reference>
<proteinExistence type="predicted"/>
<organism evidence="1 2">
    <name type="scientific">Paraburkholderia guartelaensis</name>
    <dbReference type="NCBI Taxonomy" id="2546446"/>
    <lineage>
        <taxon>Bacteria</taxon>
        <taxon>Pseudomonadati</taxon>
        <taxon>Pseudomonadota</taxon>
        <taxon>Betaproteobacteria</taxon>
        <taxon>Burkholderiales</taxon>
        <taxon>Burkholderiaceae</taxon>
        <taxon>Paraburkholderia</taxon>
    </lineage>
</organism>
<dbReference type="EMBL" id="JAYMRW010000011">
    <property type="protein sequence ID" value="MEM5450752.1"/>
    <property type="molecule type" value="Genomic_DNA"/>
</dbReference>
<dbReference type="RefSeq" id="WP_406953280.1">
    <property type="nucleotide sequence ID" value="NZ_JAYMRW010000011.1"/>
</dbReference>
<dbReference type="Proteomes" id="UP001390669">
    <property type="component" value="Unassembled WGS sequence"/>
</dbReference>
<evidence type="ECO:0000313" key="2">
    <source>
        <dbReference type="Proteomes" id="UP001390669"/>
    </source>
</evidence>
<keyword evidence="2" id="KW-1185">Reference proteome</keyword>
<evidence type="ECO:0000313" key="1">
    <source>
        <dbReference type="EMBL" id="MEM5450752.1"/>
    </source>
</evidence>